<dbReference type="OrthoDB" id="2655140at2759"/>
<dbReference type="RefSeq" id="XP_007775660.1">
    <property type="nucleotide sequence ID" value="XM_007777470.1"/>
</dbReference>
<organism evidence="2 3">
    <name type="scientific">Coniophora puteana (strain RWD-64-598)</name>
    <name type="common">Brown rot fungus</name>
    <dbReference type="NCBI Taxonomy" id="741705"/>
    <lineage>
        <taxon>Eukaryota</taxon>
        <taxon>Fungi</taxon>
        <taxon>Dikarya</taxon>
        <taxon>Basidiomycota</taxon>
        <taxon>Agaricomycotina</taxon>
        <taxon>Agaricomycetes</taxon>
        <taxon>Agaricomycetidae</taxon>
        <taxon>Boletales</taxon>
        <taxon>Coniophorineae</taxon>
        <taxon>Coniophoraceae</taxon>
        <taxon>Coniophora</taxon>
    </lineage>
</organism>
<dbReference type="GeneID" id="19206426"/>
<evidence type="ECO:0000313" key="3">
    <source>
        <dbReference type="Proteomes" id="UP000053558"/>
    </source>
</evidence>
<protein>
    <submittedName>
        <fullName evidence="2">Uncharacterized protein</fullName>
    </submittedName>
</protein>
<dbReference type="Proteomes" id="UP000053558">
    <property type="component" value="Unassembled WGS sequence"/>
</dbReference>
<dbReference type="KEGG" id="cput:CONPUDRAFT_170297"/>
<feature type="compositionally biased region" description="Basic and acidic residues" evidence="1">
    <location>
        <begin position="152"/>
        <end position="163"/>
    </location>
</feature>
<dbReference type="EMBL" id="JH711593">
    <property type="protein sequence ID" value="EIW74311.1"/>
    <property type="molecule type" value="Genomic_DNA"/>
</dbReference>
<evidence type="ECO:0000256" key="1">
    <source>
        <dbReference type="SAM" id="MobiDB-lite"/>
    </source>
</evidence>
<dbReference type="AlphaFoldDB" id="R7SDS0"/>
<accession>R7SDS0</accession>
<proteinExistence type="predicted"/>
<feature type="region of interest" description="Disordered" evidence="1">
    <location>
        <begin position="149"/>
        <end position="194"/>
    </location>
</feature>
<name>R7SDS0_CONPW</name>
<reference evidence="3" key="1">
    <citation type="journal article" date="2012" name="Science">
        <title>The Paleozoic origin of enzymatic lignin decomposition reconstructed from 31 fungal genomes.</title>
        <authorList>
            <person name="Floudas D."/>
            <person name="Binder M."/>
            <person name="Riley R."/>
            <person name="Barry K."/>
            <person name="Blanchette R.A."/>
            <person name="Henrissat B."/>
            <person name="Martinez A.T."/>
            <person name="Otillar R."/>
            <person name="Spatafora J.W."/>
            <person name="Yadav J.S."/>
            <person name="Aerts A."/>
            <person name="Benoit I."/>
            <person name="Boyd A."/>
            <person name="Carlson A."/>
            <person name="Copeland A."/>
            <person name="Coutinho P.M."/>
            <person name="de Vries R.P."/>
            <person name="Ferreira P."/>
            <person name="Findley K."/>
            <person name="Foster B."/>
            <person name="Gaskell J."/>
            <person name="Glotzer D."/>
            <person name="Gorecki P."/>
            <person name="Heitman J."/>
            <person name="Hesse C."/>
            <person name="Hori C."/>
            <person name="Igarashi K."/>
            <person name="Jurgens J.A."/>
            <person name="Kallen N."/>
            <person name="Kersten P."/>
            <person name="Kohler A."/>
            <person name="Kuees U."/>
            <person name="Kumar T.K.A."/>
            <person name="Kuo A."/>
            <person name="LaButti K."/>
            <person name="Larrondo L.F."/>
            <person name="Lindquist E."/>
            <person name="Ling A."/>
            <person name="Lombard V."/>
            <person name="Lucas S."/>
            <person name="Lundell T."/>
            <person name="Martin R."/>
            <person name="McLaughlin D.J."/>
            <person name="Morgenstern I."/>
            <person name="Morin E."/>
            <person name="Murat C."/>
            <person name="Nagy L.G."/>
            <person name="Nolan M."/>
            <person name="Ohm R.A."/>
            <person name="Patyshakuliyeva A."/>
            <person name="Rokas A."/>
            <person name="Ruiz-Duenas F.J."/>
            <person name="Sabat G."/>
            <person name="Salamov A."/>
            <person name="Samejima M."/>
            <person name="Schmutz J."/>
            <person name="Slot J.C."/>
            <person name="St John F."/>
            <person name="Stenlid J."/>
            <person name="Sun H."/>
            <person name="Sun S."/>
            <person name="Syed K."/>
            <person name="Tsang A."/>
            <person name="Wiebenga A."/>
            <person name="Young D."/>
            <person name="Pisabarro A."/>
            <person name="Eastwood D.C."/>
            <person name="Martin F."/>
            <person name="Cullen D."/>
            <person name="Grigoriev I.V."/>
            <person name="Hibbett D.S."/>
        </authorList>
    </citation>
    <scope>NUCLEOTIDE SEQUENCE [LARGE SCALE GENOMIC DNA]</scope>
    <source>
        <strain evidence="3">RWD-64-598 SS2</strain>
    </source>
</reference>
<sequence>MDMQRPFKLAIRRAQLRDLVDETVGHLDQGGDAPFFRLTTAIGVLRTRSVGWFVDGWNAINNPGLVQRAFSHCVVPDTAFNLSFESLTSRAARRALVELSHTDPAIAKTVDDSPFTTSDSHELDDTATDPADLVHAILAAPDAATSLSTHLDVGHPEDLRSEIPEADEEDHEAEMGRGKQRRVVSSRFDNYDAH</sequence>
<evidence type="ECO:0000313" key="2">
    <source>
        <dbReference type="EMBL" id="EIW74311.1"/>
    </source>
</evidence>
<gene>
    <name evidence="2" type="ORF">CONPUDRAFT_170297</name>
</gene>
<keyword evidence="3" id="KW-1185">Reference proteome</keyword>